<dbReference type="Pfam" id="PF04290">
    <property type="entry name" value="DctQ"/>
    <property type="match status" value="1"/>
</dbReference>
<keyword evidence="4" id="KW-0997">Cell inner membrane</keyword>
<evidence type="ECO:0000313" key="11">
    <source>
        <dbReference type="EMBL" id="MCU6726044.1"/>
    </source>
</evidence>
<organism evidence="11 12">
    <name type="scientific">Muricoprocola aceti</name>
    <dbReference type="NCBI Taxonomy" id="2981772"/>
    <lineage>
        <taxon>Bacteria</taxon>
        <taxon>Bacillati</taxon>
        <taxon>Bacillota</taxon>
        <taxon>Clostridia</taxon>
        <taxon>Lachnospirales</taxon>
        <taxon>Lachnospiraceae</taxon>
        <taxon>Muricoprocola</taxon>
    </lineage>
</organism>
<name>A0ABT2SNE6_9FIRM</name>
<protein>
    <submittedName>
        <fullName evidence="11">TRAP transporter small permease</fullName>
    </submittedName>
</protein>
<comment type="caution">
    <text evidence="11">The sequence shown here is derived from an EMBL/GenBank/DDBJ whole genome shotgun (WGS) entry which is preliminary data.</text>
</comment>
<dbReference type="InterPro" id="IPR055348">
    <property type="entry name" value="DctQ"/>
</dbReference>
<feature type="domain" description="Tripartite ATP-independent periplasmic transporters DctQ component" evidence="10">
    <location>
        <begin position="27"/>
        <end position="158"/>
    </location>
</feature>
<keyword evidence="3" id="KW-1003">Cell membrane</keyword>
<keyword evidence="5 9" id="KW-0812">Transmembrane</keyword>
<accession>A0ABT2SNE6</accession>
<reference evidence="11 12" key="1">
    <citation type="journal article" date="2021" name="ISME Commun">
        <title>Automated analysis of genomic sequences facilitates high-throughput and comprehensive description of bacteria.</title>
        <authorList>
            <person name="Hitch T.C.A."/>
        </authorList>
    </citation>
    <scope>NUCLEOTIDE SEQUENCE [LARGE SCALE GENOMIC DNA]</scope>
    <source>
        <strain evidence="11 12">Sanger_29</strain>
    </source>
</reference>
<evidence type="ECO:0000256" key="6">
    <source>
        <dbReference type="ARBA" id="ARBA00022989"/>
    </source>
</evidence>
<dbReference type="InterPro" id="IPR007387">
    <property type="entry name" value="TRAP_DctQ"/>
</dbReference>
<dbReference type="PANTHER" id="PTHR35011">
    <property type="entry name" value="2,3-DIKETO-L-GULONATE TRAP TRANSPORTER SMALL PERMEASE PROTEIN YIAM"/>
    <property type="match status" value="1"/>
</dbReference>
<dbReference type="Proteomes" id="UP001652338">
    <property type="component" value="Unassembled WGS sequence"/>
</dbReference>
<dbReference type="EMBL" id="JAOQKE010000017">
    <property type="protein sequence ID" value="MCU6726044.1"/>
    <property type="molecule type" value="Genomic_DNA"/>
</dbReference>
<keyword evidence="7 9" id="KW-0472">Membrane</keyword>
<evidence type="ECO:0000256" key="4">
    <source>
        <dbReference type="ARBA" id="ARBA00022519"/>
    </source>
</evidence>
<proteinExistence type="inferred from homology"/>
<evidence type="ECO:0000256" key="2">
    <source>
        <dbReference type="ARBA" id="ARBA00022448"/>
    </source>
</evidence>
<feature type="transmembrane region" description="Helical" evidence="9">
    <location>
        <begin position="131"/>
        <end position="154"/>
    </location>
</feature>
<feature type="transmembrane region" description="Helical" evidence="9">
    <location>
        <begin position="90"/>
        <end position="111"/>
    </location>
</feature>
<feature type="transmembrane region" description="Helical" evidence="9">
    <location>
        <begin position="20"/>
        <end position="39"/>
    </location>
</feature>
<evidence type="ECO:0000256" key="9">
    <source>
        <dbReference type="SAM" id="Phobius"/>
    </source>
</evidence>
<comment type="similarity">
    <text evidence="8">Belongs to the TRAP transporter small permease family.</text>
</comment>
<feature type="transmembrane region" description="Helical" evidence="9">
    <location>
        <begin position="51"/>
        <end position="69"/>
    </location>
</feature>
<comment type="subcellular location">
    <subcellularLocation>
        <location evidence="1">Cell inner membrane</location>
        <topology evidence="1">Multi-pass membrane protein</topology>
    </subcellularLocation>
</comment>
<keyword evidence="6 9" id="KW-1133">Transmembrane helix</keyword>
<evidence type="ECO:0000256" key="7">
    <source>
        <dbReference type="ARBA" id="ARBA00023136"/>
    </source>
</evidence>
<keyword evidence="2" id="KW-0813">Transport</keyword>
<evidence type="ECO:0000259" key="10">
    <source>
        <dbReference type="Pfam" id="PF04290"/>
    </source>
</evidence>
<evidence type="ECO:0000313" key="12">
    <source>
        <dbReference type="Proteomes" id="UP001652338"/>
    </source>
</evidence>
<sequence>MKQIGKILGKLIDYLEEGLIVAGLLFMTVMNFANVISRYFLHKSISYTEEVVVIVFVWVTMLGISAGYKRNAHLGMSFITDKLSENGKKAALVISSICSLILIYFMLRYGIEMVQNQIRFHSKTTALRWPTYIQGLALPAGAVFMGIRTIQAAYQQLKEGRQK</sequence>
<evidence type="ECO:0000256" key="5">
    <source>
        <dbReference type="ARBA" id="ARBA00022692"/>
    </source>
</evidence>
<evidence type="ECO:0000256" key="1">
    <source>
        <dbReference type="ARBA" id="ARBA00004429"/>
    </source>
</evidence>
<gene>
    <name evidence="11" type="ORF">OCV47_11955</name>
</gene>
<dbReference type="PANTHER" id="PTHR35011:SF2">
    <property type="entry name" value="2,3-DIKETO-L-GULONATE TRAP TRANSPORTER SMALL PERMEASE PROTEIN YIAM"/>
    <property type="match status" value="1"/>
</dbReference>
<evidence type="ECO:0000256" key="8">
    <source>
        <dbReference type="ARBA" id="ARBA00038436"/>
    </source>
</evidence>
<evidence type="ECO:0000256" key="3">
    <source>
        <dbReference type="ARBA" id="ARBA00022475"/>
    </source>
</evidence>
<dbReference type="RefSeq" id="WP_262655300.1">
    <property type="nucleotide sequence ID" value="NZ_JAOQKE010000017.1"/>
</dbReference>
<keyword evidence="12" id="KW-1185">Reference proteome</keyword>